<feature type="active site" evidence="9">
    <location>
        <position position="234"/>
    </location>
</feature>
<dbReference type="InterPro" id="IPR006026">
    <property type="entry name" value="Peptidase_Metallo"/>
</dbReference>
<evidence type="ECO:0000256" key="10">
    <source>
        <dbReference type="PIRSR" id="PIRSR001191-2"/>
    </source>
</evidence>
<feature type="binding site" evidence="10">
    <location>
        <position position="237"/>
    </location>
    <ligand>
        <name>Zn(2+)</name>
        <dbReference type="ChEBI" id="CHEBI:29105"/>
        <label>2</label>
        <note>catalytic</note>
    </ligand>
</feature>
<feature type="binding site" evidence="10">
    <location>
        <position position="243"/>
    </location>
    <ligand>
        <name>Zn(2+)</name>
        <dbReference type="ChEBI" id="CHEBI:29105"/>
        <label>2</label>
        <note>catalytic</note>
    </ligand>
</feature>
<feature type="repeat" description="Hemopexin" evidence="12">
    <location>
        <begin position="312"/>
        <end position="359"/>
    </location>
</feature>
<dbReference type="PROSITE" id="PS51642">
    <property type="entry name" value="HEMOPEXIN_2"/>
    <property type="match status" value="3"/>
</dbReference>
<feature type="binding site" evidence="11">
    <location>
        <position position="411"/>
    </location>
    <ligand>
        <name>Ca(2+)</name>
        <dbReference type="ChEBI" id="CHEBI:29108"/>
        <label>5</label>
    </ligand>
</feature>
<evidence type="ECO:0000256" key="13">
    <source>
        <dbReference type="SAM" id="MobiDB-lite"/>
    </source>
</evidence>
<dbReference type="Pfam" id="PF00045">
    <property type="entry name" value="Hemopexin"/>
    <property type="match status" value="4"/>
</dbReference>
<evidence type="ECO:0000256" key="12">
    <source>
        <dbReference type="PROSITE-ProRule" id="PRU01011"/>
    </source>
</evidence>
<reference evidence="15" key="4">
    <citation type="submission" date="2025-09" db="UniProtKB">
        <authorList>
            <consortium name="Ensembl"/>
        </authorList>
    </citation>
    <scope>IDENTIFICATION</scope>
</reference>
<dbReference type="SMART" id="SM00120">
    <property type="entry name" value="HX"/>
    <property type="match status" value="4"/>
</dbReference>
<dbReference type="CDD" id="cd04278">
    <property type="entry name" value="ZnMc_MMP"/>
    <property type="match status" value="1"/>
</dbReference>
<evidence type="ECO:0000256" key="5">
    <source>
        <dbReference type="ARBA" id="ARBA00022801"/>
    </source>
</evidence>
<dbReference type="InParanoid" id="F6TR93"/>
<dbReference type="CDD" id="cd00094">
    <property type="entry name" value="HX"/>
    <property type="match status" value="1"/>
</dbReference>
<dbReference type="GO" id="GO:0006508">
    <property type="term" value="P:proteolysis"/>
    <property type="evidence" value="ECO:0007669"/>
    <property type="project" value="UniProtKB-KW"/>
</dbReference>
<reference evidence="15" key="3">
    <citation type="submission" date="2025-08" db="UniProtKB">
        <authorList>
            <consortium name="Ensembl"/>
        </authorList>
    </citation>
    <scope>IDENTIFICATION</scope>
</reference>
<dbReference type="PANTHER" id="PTHR10201">
    <property type="entry name" value="MATRIX METALLOPROTEINASE"/>
    <property type="match status" value="1"/>
</dbReference>
<dbReference type="InterPro" id="IPR002477">
    <property type="entry name" value="Peptidoglycan-bd-like"/>
</dbReference>
<dbReference type="EMBL" id="EAAA01002958">
    <property type="status" value="NOT_ANNOTATED_CDS"/>
    <property type="molecule type" value="Genomic_DNA"/>
</dbReference>
<feature type="binding site" description="in inhibited form" evidence="11">
    <location>
        <position position="101"/>
    </location>
    <ligand>
        <name>Zn(2+)</name>
        <dbReference type="ChEBI" id="CHEBI:29105"/>
        <label>2</label>
        <note>catalytic</note>
    </ligand>
</feature>
<feature type="repeat" description="Hemopexin" evidence="12">
    <location>
        <begin position="456"/>
        <end position="503"/>
    </location>
</feature>
<comment type="cofactor">
    <cofactor evidence="11">
        <name>Zn(2+)</name>
        <dbReference type="ChEBI" id="CHEBI:29105"/>
    </cofactor>
    <text evidence="11">Binds 2 Zn(2+) ions per subunit.</text>
</comment>
<dbReference type="SUPFAM" id="SSF50923">
    <property type="entry name" value="Hemopexin-like domain"/>
    <property type="match status" value="1"/>
</dbReference>
<feature type="region of interest" description="Disordered" evidence="13">
    <location>
        <begin position="290"/>
        <end position="314"/>
    </location>
</feature>
<dbReference type="Pfam" id="PF00413">
    <property type="entry name" value="Peptidase_M10"/>
    <property type="match status" value="1"/>
</dbReference>
<dbReference type="Proteomes" id="UP000008144">
    <property type="component" value="Chromosome 9"/>
</dbReference>
<feature type="binding site" evidence="11">
    <location>
        <position position="215"/>
    </location>
    <ligand>
        <name>Ca(2+)</name>
        <dbReference type="ChEBI" id="CHEBI:29108"/>
        <label>1</label>
    </ligand>
</feature>
<feature type="repeat" description="Hemopexin" evidence="12">
    <location>
        <begin position="360"/>
        <end position="406"/>
    </location>
</feature>
<feature type="binding site" evidence="11">
    <location>
        <position position="212"/>
    </location>
    <ligand>
        <name>Ca(2+)</name>
        <dbReference type="ChEBI" id="CHEBI:29108"/>
        <label>3</label>
    </ligand>
</feature>
<evidence type="ECO:0000256" key="9">
    <source>
        <dbReference type="PIRSR" id="PIRSR001191-1"/>
    </source>
</evidence>
<keyword evidence="2" id="KW-0645">Protease</keyword>
<dbReference type="InterPro" id="IPR036375">
    <property type="entry name" value="Hemopexin-like_dom_sf"/>
</dbReference>
<evidence type="ECO:0000256" key="4">
    <source>
        <dbReference type="ARBA" id="ARBA00022737"/>
    </source>
</evidence>
<keyword evidence="6 10" id="KW-0862">Zinc</keyword>
<dbReference type="InterPro" id="IPR021190">
    <property type="entry name" value="Pept_M10A"/>
</dbReference>
<comment type="similarity">
    <text evidence="1">Belongs to the peptidase M10A family.</text>
</comment>
<dbReference type="InterPro" id="IPR036365">
    <property type="entry name" value="PGBD-like_sf"/>
</dbReference>
<organism evidence="15 16">
    <name type="scientific">Ciona intestinalis</name>
    <name type="common">Transparent sea squirt</name>
    <name type="synonym">Ascidia intestinalis</name>
    <dbReference type="NCBI Taxonomy" id="7719"/>
    <lineage>
        <taxon>Eukaryota</taxon>
        <taxon>Metazoa</taxon>
        <taxon>Chordata</taxon>
        <taxon>Tunicata</taxon>
        <taxon>Ascidiacea</taxon>
        <taxon>Phlebobranchia</taxon>
        <taxon>Cionidae</taxon>
        <taxon>Ciona</taxon>
    </lineage>
</organism>
<dbReference type="PRINTS" id="PR00138">
    <property type="entry name" value="MATRIXIN"/>
</dbReference>
<feature type="binding site" evidence="11">
    <location>
        <position position="215"/>
    </location>
    <ligand>
        <name>Ca(2+)</name>
        <dbReference type="ChEBI" id="CHEBI:29108"/>
        <label>3</label>
    </ligand>
</feature>
<dbReference type="InterPro" id="IPR033739">
    <property type="entry name" value="M10A_MMP"/>
</dbReference>
<dbReference type="GO" id="GO:0030574">
    <property type="term" value="P:collagen catabolic process"/>
    <property type="evidence" value="ECO:0000318"/>
    <property type="project" value="GO_Central"/>
</dbReference>
<evidence type="ECO:0000256" key="6">
    <source>
        <dbReference type="ARBA" id="ARBA00022833"/>
    </source>
</evidence>
<dbReference type="Gene3D" id="3.40.390.10">
    <property type="entry name" value="Collagenase (Catalytic Domain)"/>
    <property type="match status" value="1"/>
</dbReference>
<sequence>MSLLIATAYAFPAPDPEEVLVRNVRSPDLGNLAKWNPATASEYLGKFGYMSHKRAASAKLGGLVDKKSFAKSIREFQRMAGLPASGELNRETMRMMSMDRCGVEDRIGSGARSRSKRYNVEGDRWSNTKLKYYIENRTPDMTAAQVDDSIQRAFDVWANYTTLRFRQTRNPSEANFKISFGAGSHGDPYAFDGKGGTLAHAFFPSDGRAHFDEAEHYTYKGGPGVNLFIVAAHEFGHALGLGHSSVPNSLMAPFYQGYTANFQLHDDDIAGIQQLYGNLLITSKKVDVDAKKKRPTKPPTARPTAPTTTARPRPADAMNVCDQQKQSVFALKGKYFWKINDYGVVDGYPKKIYQYWKGLPGNIQAAAYSRITRRTYFFKGRRMWRFNGRVLDPGFPRDSSDLALPANPSAALQWGGDGNIYVFRKSYFYRFSEWQPFDGRKRYQHKKIAKFWTGIPNAPDAAIQWKNGKSYFFKRNDYWRFNGIDRDVDPNYPKSIKKLWIGC</sequence>
<keyword evidence="4" id="KW-0677">Repeat</keyword>
<feature type="binding site" evidence="11">
    <location>
        <position position="251"/>
    </location>
    <ligand>
        <name>Zn(2+)</name>
        <dbReference type="ChEBI" id="CHEBI:29105"/>
        <label>2</label>
        <note>catalytic</note>
    </ligand>
</feature>
<evidence type="ECO:0000256" key="3">
    <source>
        <dbReference type="ARBA" id="ARBA00022723"/>
    </source>
</evidence>
<evidence type="ECO:0000256" key="7">
    <source>
        <dbReference type="ARBA" id="ARBA00023049"/>
    </source>
</evidence>
<dbReference type="InterPro" id="IPR018487">
    <property type="entry name" value="Hemopexin-like_repeat"/>
</dbReference>
<dbReference type="SUPFAM" id="SSF55486">
    <property type="entry name" value="Metalloproteases ('zincins'), catalytic domain"/>
    <property type="match status" value="1"/>
</dbReference>
<evidence type="ECO:0000256" key="8">
    <source>
        <dbReference type="ARBA" id="ARBA00023145"/>
    </source>
</evidence>
<feature type="binding site" evidence="10">
    <location>
        <position position="233"/>
    </location>
    <ligand>
        <name>Zn(2+)</name>
        <dbReference type="ChEBI" id="CHEBI:29105"/>
        <label>2</label>
        <note>catalytic</note>
    </ligand>
</feature>
<dbReference type="Gene3D" id="2.110.10.10">
    <property type="entry name" value="Hemopexin-like domain"/>
    <property type="match status" value="1"/>
</dbReference>
<dbReference type="STRING" id="7719.ENSCINP00000017258"/>
<dbReference type="GO" id="GO:0005615">
    <property type="term" value="C:extracellular space"/>
    <property type="evidence" value="ECO:0000318"/>
    <property type="project" value="GO_Central"/>
</dbReference>
<evidence type="ECO:0000256" key="1">
    <source>
        <dbReference type="ARBA" id="ARBA00010370"/>
    </source>
</evidence>
<keyword evidence="3 10" id="KW-0479">Metal-binding</keyword>
<dbReference type="PIRSF" id="PIRSF001191">
    <property type="entry name" value="Peptidase_M10A_matrix"/>
    <property type="match status" value="1"/>
</dbReference>
<evidence type="ECO:0000256" key="11">
    <source>
        <dbReference type="PIRSR" id="PIRSR621190-2"/>
    </source>
</evidence>
<dbReference type="Ensembl" id="ENSCINT00000017258.3">
    <property type="protein sequence ID" value="ENSCINP00000017258.3"/>
    <property type="gene ID" value="ENSCING00000008463.3"/>
</dbReference>
<feature type="binding site" evidence="11">
    <location>
        <position position="409"/>
    </location>
    <ligand>
        <name>Ca(2+)</name>
        <dbReference type="ChEBI" id="CHEBI:29108"/>
        <label>4</label>
    </ligand>
</feature>
<feature type="binding site" evidence="11">
    <location>
        <position position="185"/>
    </location>
    <ligand>
        <name>Zn(2+)</name>
        <dbReference type="ChEBI" id="CHEBI:29105"/>
        <label>1</label>
    </ligand>
</feature>
<name>F6TR93_CIOIN</name>
<keyword evidence="7" id="KW-0482">Metalloprotease</keyword>
<dbReference type="HOGENOM" id="CLU_015489_8_3_1"/>
<feature type="compositionally biased region" description="Low complexity" evidence="13">
    <location>
        <begin position="302"/>
        <end position="312"/>
    </location>
</feature>
<dbReference type="AlphaFoldDB" id="F6TR93"/>
<dbReference type="OMA" id="WDAVTMG"/>
<dbReference type="SMART" id="SM00235">
    <property type="entry name" value="ZnMc"/>
    <property type="match status" value="1"/>
</dbReference>
<feature type="binding site" evidence="11">
    <location>
        <position position="193"/>
    </location>
    <ligand>
        <name>Ca(2+)</name>
        <dbReference type="ChEBI" id="CHEBI:29108"/>
        <label>3</label>
    </ligand>
</feature>
<reference evidence="16" key="1">
    <citation type="journal article" date="2002" name="Science">
        <title>The draft genome of Ciona intestinalis: insights into chordate and vertebrate origins.</title>
        <authorList>
            <person name="Dehal P."/>
            <person name="Satou Y."/>
            <person name="Campbell R.K."/>
            <person name="Chapman J."/>
            <person name="Degnan B."/>
            <person name="De Tomaso A."/>
            <person name="Davidson B."/>
            <person name="Di Gregorio A."/>
            <person name="Gelpke M."/>
            <person name="Goodstein D.M."/>
            <person name="Harafuji N."/>
            <person name="Hastings K.E."/>
            <person name="Ho I."/>
            <person name="Hotta K."/>
            <person name="Huang W."/>
            <person name="Kawashima T."/>
            <person name="Lemaire P."/>
            <person name="Martinez D."/>
            <person name="Meinertzhagen I.A."/>
            <person name="Necula S."/>
            <person name="Nonaka M."/>
            <person name="Putnam N."/>
            <person name="Rash S."/>
            <person name="Saiga H."/>
            <person name="Satake M."/>
            <person name="Terry A."/>
            <person name="Yamada L."/>
            <person name="Wang H.G."/>
            <person name="Awazu S."/>
            <person name="Azumi K."/>
            <person name="Boore J."/>
            <person name="Branno M."/>
            <person name="Chin-Bow S."/>
            <person name="DeSantis R."/>
            <person name="Doyle S."/>
            <person name="Francino P."/>
            <person name="Keys D.N."/>
            <person name="Haga S."/>
            <person name="Hayashi H."/>
            <person name="Hino K."/>
            <person name="Imai K.S."/>
            <person name="Inaba K."/>
            <person name="Kano S."/>
            <person name="Kobayashi K."/>
            <person name="Kobayashi M."/>
            <person name="Lee B.I."/>
            <person name="Makabe K.W."/>
            <person name="Manohar C."/>
            <person name="Matassi G."/>
            <person name="Medina M."/>
            <person name="Mochizuki Y."/>
            <person name="Mount S."/>
            <person name="Morishita T."/>
            <person name="Miura S."/>
            <person name="Nakayama A."/>
            <person name="Nishizaka S."/>
            <person name="Nomoto H."/>
            <person name="Ohta F."/>
            <person name="Oishi K."/>
            <person name="Rigoutsos I."/>
            <person name="Sano M."/>
            <person name="Sasaki A."/>
            <person name="Sasakura Y."/>
            <person name="Shoguchi E."/>
            <person name="Shin-i T."/>
            <person name="Spagnuolo A."/>
            <person name="Stainier D."/>
            <person name="Suzuki M.M."/>
            <person name="Tassy O."/>
            <person name="Takatori N."/>
            <person name="Tokuoka M."/>
            <person name="Yagi K."/>
            <person name="Yoshizaki F."/>
            <person name="Wada S."/>
            <person name="Zhang C."/>
            <person name="Hyatt P.D."/>
            <person name="Larimer F."/>
            <person name="Detter C."/>
            <person name="Doggett N."/>
            <person name="Glavina T."/>
            <person name="Hawkins T."/>
            <person name="Richardson P."/>
            <person name="Lucas S."/>
            <person name="Kohara Y."/>
            <person name="Levine M."/>
            <person name="Satoh N."/>
            <person name="Rokhsar D.S."/>
        </authorList>
    </citation>
    <scope>NUCLEOTIDE SEQUENCE [LARGE SCALE GENOMIC DNA]</scope>
</reference>
<dbReference type="GO" id="GO:0031012">
    <property type="term" value="C:extracellular matrix"/>
    <property type="evidence" value="ECO:0007669"/>
    <property type="project" value="InterPro"/>
</dbReference>
<keyword evidence="16" id="KW-1185">Reference proteome</keyword>
<protein>
    <recommendedName>
        <fullName evidence="14">Peptidase metallopeptidase domain-containing protein</fullName>
    </recommendedName>
</protein>
<evidence type="ECO:0000259" key="14">
    <source>
        <dbReference type="SMART" id="SM00235"/>
    </source>
</evidence>
<evidence type="ECO:0000313" key="15">
    <source>
        <dbReference type="Ensembl" id="ENSCINP00000017258.3"/>
    </source>
</evidence>
<evidence type="ECO:0000256" key="2">
    <source>
        <dbReference type="ARBA" id="ARBA00022670"/>
    </source>
</evidence>
<dbReference type="InterPro" id="IPR001818">
    <property type="entry name" value="Pept_M10_metallopeptidase"/>
</dbReference>
<feature type="binding site" evidence="11">
    <location>
        <position position="187"/>
    </location>
    <ligand>
        <name>Zn(2+)</name>
        <dbReference type="ChEBI" id="CHEBI:29105"/>
        <label>1</label>
    </ligand>
</feature>
<keyword evidence="11" id="KW-0106">Calcium</keyword>
<dbReference type="GO" id="GO:0030198">
    <property type="term" value="P:extracellular matrix organization"/>
    <property type="evidence" value="ECO:0000318"/>
    <property type="project" value="GO_Central"/>
</dbReference>
<proteinExistence type="inferred from homology"/>
<accession>F6TR93</accession>
<keyword evidence="8" id="KW-0865">Zymogen</keyword>
<dbReference type="PANTHER" id="PTHR10201:SF331">
    <property type="entry name" value="MATRIX METALLOPROTEINASE-14-LIKE ISOFORM X1"/>
    <property type="match status" value="1"/>
</dbReference>
<feature type="binding site" evidence="11">
    <location>
        <position position="140"/>
    </location>
    <ligand>
        <name>Ca(2+)</name>
        <dbReference type="ChEBI" id="CHEBI:29108"/>
        <label>1</label>
    </ligand>
</feature>
<dbReference type="FunFam" id="3.40.390.10:FF:000022">
    <property type="entry name" value="Matrix metalloproteinase 1, isoform C"/>
    <property type="match status" value="1"/>
</dbReference>
<reference evidence="15" key="2">
    <citation type="journal article" date="2008" name="Genome Biol.">
        <title>Improved genome assembly and evidence-based global gene model set for the chordate Ciona intestinalis: new insight into intron and operon populations.</title>
        <authorList>
            <person name="Satou Y."/>
            <person name="Mineta K."/>
            <person name="Ogasawara M."/>
            <person name="Sasakura Y."/>
            <person name="Shoguchi E."/>
            <person name="Ueno K."/>
            <person name="Yamada L."/>
            <person name="Matsumoto J."/>
            <person name="Wasserscheid J."/>
            <person name="Dewar K."/>
            <person name="Wiley G.B."/>
            <person name="Macmil S.L."/>
            <person name="Roe B.A."/>
            <person name="Zeller R.W."/>
            <person name="Hastings K.E."/>
            <person name="Lemaire P."/>
            <person name="Lindquist E."/>
            <person name="Endo T."/>
            <person name="Hotta K."/>
            <person name="Inaba K."/>
        </authorList>
    </citation>
    <scope>NUCLEOTIDE SEQUENCE [LARGE SCALE GENOMIC DNA]</scope>
    <source>
        <strain evidence="15">wild type</strain>
    </source>
</reference>
<dbReference type="Pfam" id="PF01471">
    <property type="entry name" value="PG_binding_1"/>
    <property type="match status" value="1"/>
</dbReference>
<dbReference type="SUPFAM" id="SSF47090">
    <property type="entry name" value="PGBD-like"/>
    <property type="match status" value="1"/>
</dbReference>
<feature type="binding site" evidence="11">
    <location>
        <position position="200"/>
    </location>
    <ligand>
        <name>Zn(2+)</name>
        <dbReference type="ChEBI" id="CHEBI:29105"/>
        <label>1</label>
    </ligand>
</feature>
<feature type="binding site" evidence="11">
    <location>
        <position position="192"/>
    </location>
    <ligand>
        <name>Ca(2+)</name>
        <dbReference type="ChEBI" id="CHEBI:29108"/>
        <label>3</label>
    </ligand>
</feature>
<dbReference type="GeneTree" id="ENSGT00940000158593"/>
<dbReference type="GO" id="GO:0008270">
    <property type="term" value="F:zinc ion binding"/>
    <property type="evidence" value="ECO:0007669"/>
    <property type="project" value="InterPro"/>
</dbReference>
<dbReference type="InterPro" id="IPR000585">
    <property type="entry name" value="Hemopexin-like_dom"/>
</dbReference>
<feature type="domain" description="Peptidase metallopeptidase" evidence="14">
    <location>
        <begin position="121"/>
        <end position="278"/>
    </location>
</feature>
<dbReference type="InterPro" id="IPR024079">
    <property type="entry name" value="MetalloPept_cat_dom_sf"/>
</dbReference>
<keyword evidence="5" id="KW-0378">Hydrolase</keyword>
<evidence type="ECO:0000313" key="16">
    <source>
        <dbReference type="Proteomes" id="UP000008144"/>
    </source>
</evidence>
<feature type="binding site" evidence="11">
    <location>
        <position position="210"/>
    </location>
    <ligand>
        <name>Zn(2+)</name>
        <dbReference type="ChEBI" id="CHEBI:29105"/>
        <label>1</label>
    </ligand>
</feature>
<dbReference type="GO" id="GO:0004222">
    <property type="term" value="F:metalloendopeptidase activity"/>
    <property type="evidence" value="ECO:0000318"/>
    <property type="project" value="GO_Central"/>
</dbReference>
<feature type="binding site" evidence="11">
    <location>
        <position position="460"/>
    </location>
    <ligand>
        <name>Ca(2+)</name>
        <dbReference type="ChEBI" id="CHEBI:29108"/>
        <label>4</label>
    </ligand>
</feature>
<comment type="cofactor">
    <cofactor evidence="11">
        <name>Ca(2+)</name>
        <dbReference type="ChEBI" id="CHEBI:29108"/>
    </cofactor>
    <text evidence="11">Can bind about 5 Ca(2+) ions per subunit.</text>
</comment>
<feature type="binding site" evidence="11">
    <location>
        <position position="366"/>
    </location>
    <ligand>
        <name>Ca(2+)</name>
        <dbReference type="ChEBI" id="CHEBI:29108"/>
        <label>5</label>
    </ligand>
</feature>